<dbReference type="Gene3D" id="1.10.8.80">
    <property type="entry name" value="Magnesium chelatase subunit I, C-Terminal domain"/>
    <property type="match status" value="1"/>
</dbReference>
<dbReference type="InterPro" id="IPR041628">
    <property type="entry name" value="ChlI/MoxR_AAA_lid"/>
</dbReference>
<dbReference type="InterPro" id="IPR027417">
    <property type="entry name" value="P-loop_NTPase"/>
</dbReference>
<feature type="domain" description="AAA+ ATPase" evidence="1">
    <location>
        <begin position="45"/>
        <end position="186"/>
    </location>
</feature>
<organism evidence="2 3">
    <name type="scientific">Puniceicoccus vermicola</name>
    <dbReference type="NCBI Taxonomy" id="388746"/>
    <lineage>
        <taxon>Bacteria</taxon>
        <taxon>Pseudomonadati</taxon>
        <taxon>Verrucomicrobiota</taxon>
        <taxon>Opitutia</taxon>
        <taxon>Puniceicoccales</taxon>
        <taxon>Puniceicoccaceae</taxon>
        <taxon>Puniceicoccus</taxon>
    </lineage>
</organism>
<dbReference type="PANTHER" id="PTHR42759:SF5">
    <property type="entry name" value="METHANOL DEHYDROGENASE REGULATOR"/>
    <property type="match status" value="1"/>
</dbReference>
<dbReference type="GO" id="GO:0016887">
    <property type="term" value="F:ATP hydrolysis activity"/>
    <property type="evidence" value="ECO:0007669"/>
    <property type="project" value="InterPro"/>
</dbReference>
<dbReference type="CDD" id="cd00009">
    <property type="entry name" value="AAA"/>
    <property type="match status" value="1"/>
</dbReference>
<name>A0A7X1AZX4_9BACT</name>
<dbReference type="InterPro" id="IPR050764">
    <property type="entry name" value="CbbQ/NirQ/NorQ/GpvN"/>
</dbReference>
<comment type="caution">
    <text evidence="2">The sequence shown here is derived from an EMBL/GenBank/DDBJ whole genome shotgun (WGS) entry which is preliminary data.</text>
</comment>
<dbReference type="GO" id="GO:0005524">
    <property type="term" value="F:ATP binding"/>
    <property type="evidence" value="ECO:0007669"/>
    <property type="project" value="InterPro"/>
</dbReference>
<evidence type="ECO:0000259" key="1">
    <source>
        <dbReference type="SMART" id="SM00382"/>
    </source>
</evidence>
<dbReference type="InterPro" id="IPR003593">
    <property type="entry name" value="AAA+_ATPase"/>
</dbReference>
<dbReference type="AlphaFoldDB" id="A0A7X1AZX4"/>
<gene>
    <name evidence="2" type="ORF">H5P30_09485</name>
</gene>
<keyword evidence="3" id="KW-1185">Reference proteome</keyword>
<evidence type="ECO:0000313" key="2">
    <source>
        <dbReference type="EMBL" id="MBC2602008.1"/>
    </source>
</evidence>
<evidence type="ECO:0000313" key="3">
    <source>
        <dbReference type="Proteomes" id="UP000525652"/>
    </source>
</evidence>
<dbReference type="Proteomes" id="UP000525652">
    <property type="component" value="Unassembled WGS sequence"/>
</dbReference>
<proteinExistence type="predicted"/>
<protein>
    <submittedName>
        <fullName evidence="2">MoxR family ATPase</fullName>
    </submittedName>
</protein>
<dbReference type="SUPFAM" id="SSF52540">
    <property type="entry name" value="P-loop containing nucleoside triphosphate hydrolases"/>
    <property type="match status" value="1"/>
</dbReference>
<dbReference type="RefSeq" id="WP_185692709.1">
    <property type="nucleotide sequence ID" value="NZ_JACHVA010000081.1"/>
</dbReference>
<dbReference type="Pfam" id="PF07726">
    <property type="entry name" value="AAA_3"/>
    <property type="match status" value="1"/>
</dbReference>
<dbReference type="EMBL" id="JACHVA010000081">
    <property type="protein sequence ID" value="MBC2602008.1"/>
    <property type="molecule type" value="Genomic_DNA"/>
</dbReference>
<reference evidence="2 3" key="1">
    <citation type="submission" date="2020-07" db="EMBL/GenBank/DDBJ databases">
        <authorList>
            <person name="Feng X."/>
        </authorList>
    </citation>
    <scope>NUCLEOTIDE SEQUENCE [LARGE SCALE GENOMIC DNA]</scope>
    <source>
        <strain evidence="2 3">JCM14086</strain>
    </source>
</reference>
<dbReference type="Pfam" id="PF17863">
    <property type="entry name" value="AAA_lid_2"/>
    <property type="match status" value="1"/>
</dbReference>
<dbReference type="InterPro" id="IPR011703">
    <property type="entry name" value="ATPase_AAA-3"/>
</dbReference>
<dbReference type="PANTHER" id="PTHR42759">
    <property type="entry name" value="MOXR FAMILY PROTEIN"/>
    <property type="match status" value="1"/>
</dbReference>
<accession>A0A7X1AZX4</accession>
<dbReference type="Gene3D" id="3.40.50.300">
    <property type="entry name" value="P-loop containing nucleotide triphosphate hydrolases"/>
    <property type="match status" value="1"/>
</dbReference>
<dbReference type="SMART" id="SM00382">
    <property type="entry name" value="AAA"/>
    <property type="match status" value="1"/>
</dbReference>
<dbReference type="PIRSF" id="PIRSF002849">
    <property type="entry name" value="AAA_ATPase_chaperone_MoxR_prd"/>
    <property type="match status" value="1"/>
</dbReference>
<sequence>MESSVLDKSRVSWARERLSLLSENIGSVIRGKEEVIEQVLVCVVAGGHLLVEDRPGVGKTTLAYCLARSLDGDFSRIQFTSDLLPSDVLGVSVFDERGREFIFRKGPIFANIVLADEINRTTPKTQSSLLEVMDRSKVSIDGATYEVGRPFMVFATQNPVDFEGTFPLPESQMDRFLMRISMGYVDYDSELEILRDPNLAYDDLRIESVITTEELLEIQKMATQVFLEDSLEHYLLRIVQSTRTEAEFRSGVSTRGLLALKRAVQARAICEGRDFVIPDDVFSTALPVLVHRLVPRKATADAIEERKIVQQILKSIIEEIPAP</sequence>